<dbReference type="AlphaFoldDB" id="A0AAD7FW99"/>
<evidence type="ECO:0000313" key="2">
    <source>
        <dbReference type="EMBL" id="KAJ7641074.1"/>
    </source>
</evidence>
<accession>A0AAD7FW99</accession>
<proteinExistence type="predicted"/>
<dbReference type="InterPro" id="IPR053185">
    <property type="entry name" value="SET_domain_protein"/>
</dbReference>
<sequence>MKRGFLNSSRANARPVGSPAAPVVIPNLGTGKYSIGKQNVEVPEGYESEFVHIERDPRSGSFPGGITYTTAPFVDAAPGEPTTECIFHPGSKEVLMDLPGFSQPMVKRVGRKSPIRVKEVQGMGLGLFASRGIKARELIFSERPLLVAAQLLSTRVPSHFTREQQLQYSLDQLEKTLAFAVDRMSDEDKAAYMALKNSHLEDGSGPLVGIMRTNGLGISGLRPEITDGSPAGICCGVCNMISRLNHSCSPNVITQWSMLKFSFQVFAVRDIAADEELTYRYINIEASTAQRNEKLKPYDFVCACSSCKDPESDARRADLAESDTPTVKEWLSDDEPHANARVLDECRRQMELLEREGMQAAYRYFGVSVTGFTVCVASGDAESASEWARKLARIRWVEEVPKDIESFLDPKSRAYKAHPMWLKRIDGATMEKDVMVELAAIGIGSVTLED</sequence>
<dbReference type="PANTHER" id="PTHR47332">
    <property type="entry name" value="SET DOMAIN-CONTAINING PROTEIN 5"/>
    <property type="match status" value="1"/>
</dbReference>
<dbReference type="InterPro" id="IPR046341">
    <property type="entry name" value="SET_dom_sf"/>
</dbReference>
<dbReference type="EMBL" id="JARKIF010000004">
    <property type="protein sequence ID" value="KAJ7641074.1"/>
    <property type="molecule type" value="Genomic_DNA"/>
</dbReference>
<reference evidence="2" key="1">
    <citation type="submission" date="2023-03" db="EMBL/GenBank/DDBJ databases">
        <title>Massive genome expansion in bonnet fungi (Mycena s.s.) driven by repeated elements and novel gene families across ecological guilds.</title>
        <authorList>
            <consortium name="Lawrence Berkeley National Laboratory"/>
            <person name="Harder C.B."/>
            <person name="Miyauchi S."/>
            <person name="Viragh M."/>
            <person name="Kuo A."/>
            <person name="Thoen E."/>
            <person name="Andreopoulos B."/>
            <person name="Lu D."/>
            <person name="Skrede I."/>
            <person name="Drula E."/>
            <person name="Henrissat B."/>
            <person name="Morin E."/>
            <person name="Kohler A."/>
            <person name="Barry K."/>
            <person name="LaButti K."/>
            <person name="Morin E."/>
            <person name="Salamov A."/>
            <person name="Lipzen A."/>
            <person name="Mereny Z."/>
            <person name="Hegedus B."/>
            <person name="Baldrian P."/>
            <person name="Stursova M."/>
            <person name="Weitz H."/>
            <person name="Taylor A."/>
            <person name="Grigoriev I.V."/>
            <person name="Nagy L.G."/>
            <person name="Martin F."/>
            <person name="Kauserud H."/>
        </authorList>
    </citation>
    <scope>NUCLEOTIDE SEQUENCE</scope>
    <source>
        <strain evidence="2">9284</strain>
    </source>
</reference>
<dbReference type="Pfam" id="PF00856">
    <property type="entry name" value="SET"/>
    <property type="match status" value="1"/>
</dbReference>
<dbReference type="PANTHER" id="PTHR47332:SF4">
    <property type="entry name" value="SET DOMAIN-CONTAINING PROTEIN 5"/>
    <property type="match status" value="1"/>
</dbReference>
<gene>
    <name evidence="2" type="ORF">FB45DRAFT_899388</name>
</gene>
<dbReference type="PROSITE" id="PS50280">
    <property type="entry name" value="SET"/>
    <property type="match status" value="1"/>
</dbReference>
<evidence type="ECO:0000313" key="3">
    <source>
        <dbReference type="Proteomes" id="UP001221142"/>
    </source>
</evidence>
<dbReference type="CDD" id="cd20071">
    <property type="entry name" value="SET_SMYD"/>
    <property type="match status" value="1"/>
</dbReference>
<evidence type="ECO:0000259" key="1">
    <source>
        <dbReference type="PROSITE" id="PS50280"/>
    </source>
</evidence>
<dbReference type="InterPro" id="IPR001214">
    <property type="entry name" value="SET_dom"/>
</dbReference>
<protein>
    <recommendedName>
        <fullName evidence="1">SET domain-containing protein</fullName>
    </recommendedName>
</protein>
<dbReference type="Gene3D" id="2.170.270.10">
    <property type="entry name" value="SET domain"/>
    <property type="match status" value="1"/>
</dbReference>
<name>A0AAD7FW99_9AGAR</name>
<keyword evidence="3" id="KW-1185">Reference proteome</keyword>
<organism evidence="2 3">
    <name type="scientific">Roridomyces roridus</name>
    <dbReference type="NCBI Taxonomy" id="1738132"/>
    <lineage>
        <taxon>Eukaryota</taxon>
        <taxon>Fungi</taxon>
        <taxon>Dikarya</taxon>
        <taxon>Basidiomycota</taxon>
        <taxon>Agaricomycotina</taxon>
        <taxon>Agaricomycetes</taxon>
        <taxon>Agaricomycetidae</taxon>
        <taxon>Agaricales</taxon>
        <taxon>Marasmiineae</taxon>
        <taxon>Mycenaceae</taxon>
        <taxon>Roridomyces</taxon>
    </lineage>
</organism>
<dbReference type="SUPFAM" id="SSF82199">
    <property type="entry name" value="SET domain"/>
    <property type="match status" value="1"/>
</dbReference>
<comment type="caution">
    <text evidence="2">The sequence shown here is derived from an EMBL/GenBank/DDBJ whole genome shotgun (WGS) entry which is preliminary data.</text>
</comment>
<feature type="domain" description="SET" evidence="1">
    <location>
        <begin position="113"/>
        <end position="282"/>
    </location>
</feature>
<dbReference type="SMART" id="SM00317">
    <property type="entry name" value="SET"/>
    <property type="match status" value="1"/>
</dbReference>
<dbReference type="Proteomes" id="UP001221142">
    <property type="component" value="Unassembled WGS sequence"/>
</dbReference>